<keyword evidence="2" id="KW-1185">Reference proteome</keyword>
<gene>
    <name evidence="1" type="ordered locus">DP2562</name>
</gene>
<name>Q6AK35_DESPS</name>
<accession>Q6AK35</accession>
<protein>
    <submittedName>
        <fullName evidence="1">Uncharacterized protein</fullName>
    </submittedName>
</protein>
<dbReference type="EMBL" id="CR522870">
    <property type="protein sequence ID" value="CAG37291.1"/>
    <property type="molecule type" value="Genomic_DNA"/>
</dbReference>
<reference evidence="2" key="1">
    <citation type="journal article" date="2004" name="Environ. Microbiol.">
        <title>The genome of Desulfotalea psychrophila, a sulfate-reducing bacterium from permanently cold Arctic sediments.</title>
        <authorList>
            <person name="Rabus R."/>
            <person name="Ruepp A."/>
            <person name="Frickey T."/>
            <person name="Rattei T."/>
            <person name="Fartmann B."/>
            <person name="Stark M."/>
            <person name="Bauer M."/>
            <person name="Zibat A."/>
            <person name="Lombardot T."/>
            <person name="Becker I."/>
            <person name="Amann J."/>
            <person name="Gellner K."/>
            <person name="Teeling H."/>
            <person name="Leuschner W.D."/>
            <person name="Gloeckner F.-O."/>
            <person name="Lupas A.N."/>
            <person name="Amann R."/>
            <person name="Klenk H.-P."/>
        </authorList>
    </citation>
    <scope>NUCLEOTIDE SEQUENCE [LARGE SCALE GENOMIC DNA]</scope>
    <source>
        <strain evidence="2">DSM 12343 / LSv54</strain>
    </source>
</reference>
<evidence type="ECO:0000313" key="1">
    <source>
        <dbReference type="EMBL" id="CAG37291.1"/>
    </source>
</evidence>
<sequence>MNIRIKCIVFRISTFLLFCEQSILIVGLERQPGWAKPSLPSSQCSPLYPFSSPKRELAAAPTPPGHLFS</sequence>
<evidence type="ECO:0000313" key="2">
    <source>
        <dbReference type="Proteomes" id="UP000000602"/>
    </source>
</evidence>
<organism evidence="1 2">
    <name type="scientific">Desulfotalea psychrophila (strain LSv54 / DSM 12343)</name>
    <dbReference type="NCBI Taxonomy" id="177439"/>
    <lineage>
        <taxon>Bacteria</taxon>
        <taxon>Pseudomonadati</taxon>
        <taxon>Thermodesulfobacteriota</taxon>
        <taxon>Desulfobulbia</taxon>
        <taxon>Desulfobulbales</taxon>
        <taxon>Desulfocapsaceae</taxon>
        <taxon>Desulfotalea</taxon>
    </lineage>
</organism>
<proteinExistence type="predicted"/>
<dbReference type="KEGG" id="dps:DP2562"/>
<dbReference type="Proteomes" id="UP000000602">
    <property type="component" value="Chromosome"/>
</dbReference>
<dbReference type="HOGENOM" id="CLU_2769124_0_0_7"/>
<dbReference type="AlphaFoldDB" id="Q6AK35"/>